<evidence type="ECO:0000256" key="1">
    <source>
        <dbReference type="ARBA" id="ARBA00023002"/>
    </source>
</evidence>
<organism evidence="3 4">
    <name type="scientific">Phenylobacterium montanum</name>
    <dbReference type="NCBI Taxonomy" id="2823693"/>
    <lineage>
        <taxon>Bacteria</taxon>
        <taxon>Pseudomonadati</taxon>
        <taxon>Pseudomonadota</taxon>
        <taxon>Alphaproteobacteria</taxon>
        <taxon>Caulobacterales</taxon>
        <taxon>Caulobacteraceae</taxon>
        <taxon>Phenylobacterium</taxon>
    </lineage>
</organism>
<gene>
    <name evidence="3" type="ORF">KCG34_07155</name>
</gene>
<evidence type="ECO:0008006" key="5">
    <source>
        <dbReference type="Google" id="ProtNLM"/>
    </source>
</evidence>
<feature type="region of interest" description="Disordered" evidence="2">
    <location>
        <begin position="1"/>
        <end position="22"/>
    </location>
</feature>
<sequence>MTAQAQLATARHAAPESSPAPFQSAGRLLHGYSIEVTGADRTVAEACDSDLPIGTEVFIAFTPGERPERVVQAARRLSAAGLTPTPHIIARAMTSQAMLERLLGRLADEGGARQALVLAGDRAEPAGPYHCSLELVETGLFERRGFRRLAFALHPEGHPAVGAAEMRQALQAKLAAARFRGLEARLVSQFTVDAAPILPRLLALHGEAPGATARIGLAGPTDPGMLLKYALYCGVGASLKGLRNHGEALAQLNRNGRADQILADLALALDADTLPLPRIEGIHLFTFGGVAKSVAWANRLIAEAGCA</sequence>
<name>A0A975G2L9_9CAUL</name>
<proteinExistence type="predicted"/>
<feature type="compositionally biased region" description="Low complexity" evidence="2">
    <location>
        <begin position="1"/>
        <end position="12"/>
    </location>
</feature>
<protein>
    <recommendedName>
        <fullName evidence="5">Methylenetetrahydrofolate reductase</fullName>
    </recommendedName>
</protein>
<dbReference type="InterPro" id="IPR029041">
    <property type="entry name" value="FAD-linked_oxidoreductase-like"/>
</dbReference>
<dbReference type="GO" id="GO:0016491">
    <property type="term" value="F:oxidoreductase activity"/>
    <property type="evidence" value="ECO:0007669"/>
    <property type="project" value="UniProtKB-KW"/>
</dbReference>
<dbReference type="RefSeq" id="WP_211939696.1">
    <property type="nucleotide sequence ID" value="NZ_CP073078.1"/>
</dbReference>
<evidence type="ECO:0000313" key="3">
    <source>
        <dbReference type="EMBL" id="QUD89644.1"/>
    </source>
</evidence>
<evidence type="ECO:0000313" key="4">
    <source>
        <dbReference type="Proteomes" id="UP000676409"/>
    </source>
</evidence>
<keyword evidence="4" id="KW-1185">Reference proteome</keyword>
<dbReference type="AlphaFoldDB" id="A0A975G2L9"/>
<dbReference type="KEGG" id="caul:KCG34_07155"/>
<dbReference type="Proteomes" id="UP000676409">
    <property type="component" value="Chromosome"/>
</dbReference>
<reference evidence="3" key="1">
    <citation type="submission" date="2021-04" db="EMBL/GenBank/DDBJ databases">
        <title>The complete genome sequence of Caulobacter sp. S6.</title>
        <authorList>
            <person name="Tang Y."/>
            <person name="Ouyang W."/>
            <person name="Liu Q."/>
            <person name="Huang B."/>
            <person name="Guo Z."/>
            <person name="Lei P."/>
        </authorList>
    </citation>
    <scope>NUCLEOTIDE SEQUENCE</scope>
    <source>
        <strain evidence="3">S6</strain>
    </source>
</reference>
<dbReference type="EMBL" id="CP073078">
    <property type="protein sequence ID" value="QUD89644.1"/>
    <property type="molecule type" value="Genomic_DNA"/>
</dbReference>
<dbReference type="SUPFAM" id="SSF51730">
    <property type="entry name" value="FAD-linked oxidoreductase"/>
    <property type="match status" value="1"/>
</dbReference>
<accession>A0A975G2L9</accession>
<evidence type="ECO:0000256" key="2">
    <source>
        <dbReference type="SAM" id="MobiDB-lite"/>
    </source>
</evidence>
<keyword evidence="1" id="KW-0560">Oxidoreductase</keyword>
<dbReference type="Gene3D" id="3.20.20.220">
    <property type="match status" value="1"/>
</dbReference>